<accession>A0A2U1MRC7</accession>
<evidence type="ECO:0000313" key="5">
    <source>
        <dbReference type="EMBL" id="PWA63792.1"/>
    </source>
</evidence>
<keyword evidence="1" id="KW-0547">Nucleotide-binding</keyword>
<dbReference type="InterPro" id="IPR031327">
    <property type="entry name" value="MCM"/>
</dbReference>
<dbReference type="GO" id="GO:0042555">
    <property type="term" value="C:MCM complex"/>
    <property type="evidence" value="ECO:0007669"/>
    <property type="project" value="TreeGrafter"/>
</dbReference>
<sequence length="150" mass="16827">MEPVKNQYCQVIYNKYQKLTLQKLPRLLPPTNVPEGTEVILLDELIGCASLGDEIQVTGIYTKNYDTPLDPESYFHSYAKFIVAKRVLSQDPQIKERIISSFAPSIAGLEYIKTVITLAMFGGDRNTPSRGDINVLLLGDPDSPISQFFE</sequence>
<dbReference type="GO" id="GO:0005634">
    <property type="term" value="C:nucleus"/>
    <property type="evidence" value="ECO:0007669"/>
    <property type="project" value="TreeGrafter"/>
</dbReference>
<feature type="domain" description="MCM C-terminal AAA(+) ATPase" evidence="4">
    <location>
        <begin position="94"/>
        <end position="150"/>
    </location>
</feature>
<dbReference type="GO" id="GO:0000727">
    <property type="term" value="P:double-strand break repair via break-induced replication"/>
    <property type="evidence" value="ECO:0007669"/>
    <property type="project" value="TreeGrafter"/>
</dbReference>
<dbReference type="InterPro" id="IPR027417">
    <property type="entry name" value="P-loop_NTPase"/>
</dbReference>
<dbReference type="Gene3D" id="2.40.50.140">
    <property type="entry name" value="Nucleic acid-binding proteins"/>
    <property type="match status" value="1"/>
</dbReference>
<dbReference type="Gene3D" id="3.40.50.300">
    <property type="entry name" value="P-loop containing nucleotide triphosphate hydrolases"/>
    <property type="match status" value="1"/>
</dbReference>
<dbReference type="GO" id="GO:0003697">
    <property type="term" value="F:single-stranded DNA binding"/>
    <property type="evidence" value="ECO:0007669"/>
    <property type="project" value="TreeGrafter"/>
</dbReference>
<keyword evidence="2" id="KW-0067">ATP-binding</keyword>
<dbReference type="GO" id="GO:1902975">
    <property type="term" value="P:mitotic DNA replication initiation"/>
    <property type="evidence" value="ECO:0007669"/>
    <property type="project" value="TreeGrafter"/>
</dbReference>
<dbReference type="InterPro" id="IPR012340">
    <property type="entry name" value="NA-bd_OB-fold"/>
</dbReference>
<dbReference type="PANTHER" id="PTHR11630">
    <property type="entry name" value="DNA REPLICATION LICENSING FACTOR MCM FAMILY MEMBER"/>
    <property type="match status" value="1"/>
</dbReference>
<dbReference type="GO" id="GO:0005524">
    <property type="term" value="F:ATP binding"/>
    <property type="evidence" value="ECO:0007669"/>
    <property type="project" value="UniProtKB-KW"/>
</dbReference>
<dbReference type="SUPFAM" id="SSF50249">
    <property type="entry name" value="Nucleic acid-binding proteins"/>
    <property type="match status" value="1"/>
</dbReference>
<dbReference type="AlphaFoldDB" id="A0A2U1MRC7"/>
<evidence type="ECO:0000256" key="1">
    <source>
        <dbReference type="ARBA" id="ARBA00022741"/>
    </source>
</evidence>
<dbReference type="PROSITE" id="PS50051">
    <property type="entry name" value="MCM_2"/>
    <property type="match status" value="1"/>
</dbReference>
<dbReference type="OrthoDB" id="10251574at2759"/>
<evidence type="ECO:0000256" key="3">
    <source>
        <dbReference type="ARBA" id="ARBA00047995"/>
    </source>
</evidence>
<comment type="caution">
    <text evidence="5">The sequence shown here is derived from an EMBL/GenBank/DDBJ whole genome shotgun (WGS) entry which is preliminary data.</text>
</comment>
<name>A0A2U1MRC7_ARTAN</name>
<comment type="catalytic activity">
    <reaction evidence="3">
        <text>ATP + H2O = ADP + phosphate + H(+)</text>
        <dbReference type="Rhea" id="RHEA:13065"/>
        <dbReference type="ChEBI" id="CHEBI:15377"/>
        <dbReference type="ChEBI" id="CHEBI:15378"/>
        <dbReference type="ChEBI" id="CHEBI:30616"/>
        <dbReference type="ChEBI" id="CHEBI:43474"/>
        <dbReference type="ChEBI" id="CHEBI:456216"/>
        <dbReference type="EC" id="3.6.4.12"/>
    </reaction>
</comment>
<evidence type="ECO:0000313" key="6">
    <source>
        <dbReference type="Proteomes" id="UP000245207"/>
    </source>
</evidence>
<gene>
    <name evidence="5" type="ORF">CTI12_AA351750</name>
</gene>
<dbReference type="InterPro" id="IPR001208">
    <property type="entry name" value="MCM_dom"/>
</dbReference>
<dbReference type="InterPro" id="IPR033762">
    <property type="entry name" value="MCM_OB"/>
</dbReference>
<proteinExistence type="predicted"/>
<dbReference type="Pfam" id="PF00493">
    <property type="entry name" value="MCM"/>
    <property type="match status" value="1"/>
</dbReference>
<evidence type="ECO:0000256" key="2">
    <source>
        <dbReference type="ARBA" id="ARBA00022840"/>
    </source>
</evidence>
<protein>
    <recommendedName>
        <fullName evidence="4">MCM C-terminal AAA(+) ATPase domain-containing protein</fullName>
    </recommendedName>
</protein>
<reference evidence="5 6" key="1">
    <citation type="journal article" date="2018" name="Mol. Plant">
        <title>The genome of Artemisia annua provides insight into the evolution of Asteraceae family and artemisinin biosynthesis.</title>
        <authorList>
            <person name="Shen Q."/>
            <person name="Zhang L."/>
            <person name="Liao Z."/>
            <person name="Wang S."/>
            <person name="Yan T."/>
            <person name="Shi P."/>
            <person name="Liu M."/>
            <person name="Fu X."/>
            <person name="Pan Q."/>
            <person name="Wang Y."/>
            <person name="Lv Z."/>
            <person name="Lu X."/>
            <person name="Zhang F."/>
            <person name="Jiang W."/>
            <person name="Ma Y."/>
            <person name="Chen M."/>
            <person name="Hao X."/>
            <person name="Li L."/>
            <person name="Tang Y."/>
            <person name="Lv G."/>
            <person name="Zhou Y."/>
            <person name="Sun X."/>
            <person name="Brodelius P.E."/>
            <person name="Rose J.K.C."/>
            <person name="Tang K."/>
        </authorList>
    </citation>
    <scope>NUCLEOTIDE SEQUENCE [LARGE SCALE GENOMIC DNA]</scope>
    <source>
        <strain evidence="6">cv. Huhao1</strain>
        <tissue evidence="5">Leaf</tissue>
    </source>
</reference>
<keyword evidence="6" id="KW-1185">Reference proteome</keyword>
<dbReference type="STRING" id="35608.A0A2U1MRC7"/>
<dbReference type="PANTHER" id="PTHR11630:SF44">
    <property type="entry name" value="DNA REPLICATION LICENSING FACTOR MCM2"/>
    <property type="match status" value="1"/>
</dbReference>
<dbReference type="GO" id="GO:0043138">
    <property type="term" value="F:3'-5' DNA helicase activity"/>
    <property type="evidence" value="ECO:0007669"/>
    <property type="project" value="TreeGrafter"/>
</dbReference>
<dbReference type="GO" id="GO:0017116">
    <property type="term" value="F:single-stranded DNA helicase activity"/>
    <property type="evidence" value="ECO:0007669"/>
    <property type="project" value="TreeGrafter"/>
</dbReference>
<evidence type="ECO:0000259" key="4">
    <source>
        <dbReference type="PROSITE" id="PS50051"/>
    </source>
</evidence>
<dbReference type="Pfam" id="PF17207">
    <property type="entry name" value="MCM_OB"/>
    <property type="match status" value="1"/>
</dbReference>
<dbReference type="EMBL" id="PKPP01004561">
    <property type="protein sequence ID" value="PWA63792.1"/>
    <property type="molecule type" value="Genomic_DNA"/>
</dbReference>
<organism evidence="5 6">
    <name type="scientific">Artemisia annua</name>
    <name type="common">Sweet wormwood</name>
    <dbReference type="NCBI Taxonomy" id="35608"/>
    <lineage>
        <taxon>Eukaryota</taxon>
        <taxon>Viridiplantae</taxon>
        <taxon>Streptophyta</taxon>
        <taxon>Embryophyta</taxon>
        <taxon>Tracheophyta</taxon>
        <taxon>Spermatophyta</taxon>
        <taxon>Magnoliopsida</taxon>
        <taxon>eudicotyledons</taxon>
        <taxon>Gunneridae</taxon>
        <taxon>Pentapetalae</taxon>
        <taxon>asterids</taxon>
        <taxon>campanulids</taxon>
        <taxon>Asterales</taxon>
        <taxon>Asteraceae</taxon>
        <taxon>Asteroideae</taxon>
        <taxon>Anthemideae</taxon>
        <taxon>Artemisiinae</taxon>
        <taxon>Artemisia</taxon>
    </lineage>
</organism>
<dbReference type="Proteomes" id="UP000245207">
    <property type="component" value="Unassembled WGS sequence"/>
</dbReference>